<protein>
    <submittedName>
        <fullName evidence="1">Uncharacterized protein</fullName>
    </submittedName>
</protein>
<evidence type="ECO:0000313" key="2">
    <source>
        <dbReference type="EMBL" id="EXY89434.1"/>
    </source>
</evidence>
<dbReference type="Proteomes" id="UP000020773">
    <property type="component" value="Unassembled WGS sequence"/>
</dbReference>
<comment type="caution">
    <text evidence="1">The sequence shown here is derived from an EMBL/GenBank/DDBJ whole genome shotgun (WGS) entry which is preliminary data.</text>
</comment>
<sequence>MLSKSSINYKGNQSDGRIKINIGKLYNHIKQKMATHPEQPIFC</sequence>
<name>A0A015U3Q3_BACFG</name>
<evidence type="ECO:0000313" key="1">
    <source>
        <dbReference type="EMBL" id="EXY89432.1"/>
    </source>
</evidence>
<accession>A0A015U3Q3</accession>
<organism evidence="1 3">
    <name type="scientific">Bacteroides fragilis str. 3998T(B)3</name>
    <dbReference type="NCBI Taxonomy" id="1339316"/>
    <lineage>
        <taxon>Bacteria</taxon>
        <taxon>Pseudomonadati</taxon>
        <taxon>Bacteroidota</taxon>
        <taxon>Bacteroidia</taxon>
        <taxon>Bacteroidales</taxon>
        <taxon>Bacteroidaceae</taxon>
        <taxon>Bacteroides</taxon>
    </lineage>
</organism>
<evidence type="ECO:0000313" key="3">
    <source>
        <dbReference type="Proteomes" id="UP000020773"/>
    </source>
</evidence>
<dbReference type="EMBL" id="JGDB01000251">
    <property type="protein sequence ID" value="EXY89432.1"/>
    <property type="molecule type" value="Genomic_DNA"/>
</dbReference>
<proteinExistence type="predicted"/>
<reference evidence="1 3" key="1">
    <citation type="submission" date="2014-02" db="EMBL/GenBank/DDBJ databases">
        <authorList>
            <person name="Sears C."/>
            <person name="Carroll K."/>
            <person name="Sack B.R."/>
            <person name="Qadri F."/>
            <person name="Myers L.L."/>
            <person name="Chung G.-T."/>
            <person name="Escheverria P."/>
            <person name="Fraser C.M."/>
            <person name="Sadzewicz L."/>
            <person name="Shefchek K.A."/>
            <person name="Tallon L."/>
            <person name="Das S.P."/>
            <person name="Daugherty S."/>
            <person name="Mongodin E.F."/>
        </authorList>
    </citation>
    <scope>NUCLEOTIDE SEQUENCE [LARGE SCALE GENOMIC DNA]</scope>
    <source>
        <strain evidence="1">3998T</strain>
        <strain evidence="3">3998T(B)3</strain>
    </source>
</reference>
<dbReference type="EMBL" id="JGDB01000251">
    <property type="protein sequence ID" value="EXY89434.1"/>
    <property type="molecule type" value="Genomic_DNA"/>
</dbReference>
<gene>
    <name evidence="2" type="ORF">M125_3895</name>
    <name evidence="1" type="ORF">M125_3900</name>
</gene>
<dbReference type="AlphaFoldDB" id="A0A015U3Q3"/>